<dbReference type="HOGENOM" id="CLU_027580_1_0_1"/>
<organism evidence="2 3">
    <name type="scientific">Botryotinia fuckeliana (strain T4)</name>
    <name type="common">Noble rot fungus</name>
    <name type="synonym">Botrytis cinerea</name>
    <dbReference type="NCBI Taxonomy" id="999810"/>
    <lineage>
        <taxon>Eukaryota</taxon>
        <taxon>Fungi</taxon>
        <taxon>Dikarya</taxon>
        <taxon>Ascomycota</taxon>
        <taxon>Pezizomycotina</taxon>
        <taxon>Leotiomycetes</taxon>
        <taxon>Helotiales</taxon>
        <taxon>Sclerotiniaceae</taxon>
        <taxon>Botrytis</taxon>
    </lineage>
</organism>
<dbReference type="PROSITE" id="PS51257">
    <property type="entry name" value="PROKAR_LIPOPROTEIN"/>
    <property type="match status" value="1"/>
</dbReference>
<dbReference type="AlphaFoldDB" id="G2YGR3"/>
<gene>
    <name evidence="2" type="ORF">BofuT4_P022150.1</name>
</gene>
<evidence type="ECO:0000256" key="1">
    <source>
        <dbReference type="SAM" id="MobiDB-lite"/>
    </source>
</evidence>
<feature type="compositionally biased region" description="Low complexity" evidence="1">
    <location>
        <begin position="377"/>
        <end position="392"/>
    </location>
</feature>
<feature type="region of interest" description="Disordered" evidence="1">
    <location>
        <begin position="377"/>
        <end position="435"/>
    </location>
</feature>
<dbReference type="OrthoDB" id="5422351at2759"/>
<proteinExistence type="predicted"/>
<sequence>MTPSRILAKRGSVTSSGAGGCSTWVISLHYRFQDKPYLGNVSVFRILCSARGNPLLFNIDLDRTKYKRFSSATQVPSLDLLISPAPVTAAPQFKNSPRHPSKERKFGSQNAILNIKEPGQDERLDSRPRETLRTYCSIRETFRIRLLHDSSASPKIPNDAPLKKPLKFLQNSNLSNSLCFFSNTSEIMDTTLITFMFQATPRTQSVHLIGSWDNFTKRYPMERDSRRSREQWRGCHTFDDIICDGYGNGSLKRTGGLKMASTYYYYYELDDGIEVHDTAIPSTTTCPYMPGQPVNILWVPVEVSPPRLRSGSMDSINITEVKTMNPADKFMTPRAPPSKPNAARSASLSSSGAEVTEKLCSWAKDGKLGWATKLFSGRRSQSSSPVPPLSSRRSSEPDINQATTRSSSSSNSNTIHQSSPTRFEPISRTPSFTRAHDSVHNSLMSLGIPEEISEDCEDDDNFATQFKELVYDDNDSITRLSPAPSRRQPSPTFNPHKPLPRLPNDAFTSPISLPLPPNLTLNLPMSHFSVSTASTALTSPTDSHFGFSDTSSMFDSYDESDLNEETGDTFTYNPMISEVEKRKFIGYSLPDEDIASEQTIRKTSNSISKTNSNDSYPRDSGFANGIQESSAKTGGGSALADFLEDMGYLGETIRDK</sequence>
<accession>G2YGR3</accession>
<dbReference type="EMBL" id="FQ790332">
    <property type="protein sequence ID" value="CCD50947.1"/>
    <property type="molecule type" value="Genomic_DNA"/>
</dbReference>
<feature type="region of interest" description="Disordered" evidence="1">
    <location>
        <begin position="599"/>
        <end position="637"/>
    </location>
</feature>
<dbReference type="PANTHER" id="PTHR40625:SF1">
    <property type="entry name" value="AMP-ACTIVATED PROTEIN KINASE GLYCOGEN-BINDING DOMAIN-CONTAINING PROTEIN"/>
    <property type="match status" value="1"/>
</dbReference>
<name>G2YGR3_BOTF4</name>
<dbReference type="Proteomes" id="UP000008177">
    <property type="component" value="Unplaced contigs"/>
</dbReference>
<evidence type="ECO:0000313" key="2">
    <source>
        <dbReference type="EMBL" id="CCD50947.1"/>
    </source>
</evidence>
<feature type="region of interest" description="Disordered" evidence="1">
    <location>
        <begin position="324"/>
        <end position="350"/>
    </location>
</feature>
<reference evidence="3" key="1">
    <citation type="journal article" date="2011" name="PLoS Genet.">
        <title>Genomic analysis of the necrotrophic fungal pathogens Sclerotinia sclerotiorum and Botrytis cinerea.</title>
        <authorList>
            <person name="Amselem J."/>
            <person name="Cuomo C.A."/>
            <person name="van Kan J.A."/>
            <person name="Viaud M."/>
            <person name="Benito E.P."/>
            <person name="Couloux A."/>
            <person name="Coutinho P.M."/>
            <person name="de Vries R.P."/>
            <person name="Dyer P.S."/>
            <person name="Fillinger S."/>
            <person name="Fournier E."/>
            <person name="Gout L."/>
            <person name="Hahn M."/>
            <person name="Kohn L."/>
            <person name="Lapalu N."/>
            <person name="Plummer K.M."/>
            <person name="Pradier J.M."/>
            <person name="Quevillon E."/>
            <person name="Sharon A."/>
            <person name="Simon A."/>
            <person name="ten Have A."/>
            <person name="Tudzynski B."/>
            <person name="Tudzynski P."/>
            <person name="Wincker P."/>
            <person name="Andrew M."/>
            <person name="Anthouard V."/>
            <person name="Beever R.E."/>
            <person name="Beffa R."/>
            <person name="Benoit I."/>
            <person name="Bouzid O."/>
            <person name="Brault B."/>
            <person name="Chen Z."/>
            <person name="Choquer M."/>
            <person name="Collemare J."/>
            <person name="Cotton P."/>
            <person name="Danchin E.G."/>
            <person name="Da Silva C."/>
            <person name="Gautier A."/>
            <person name="Giraud C."/>
            <person name="Giraud T."/>
            <person name="Gonzalez C."/>
            <person name="Grossetete S."/>
            <person name="Guldener U."/>
            <person name="Henrissat B."/>
            <person name="Howlett B.J."/>
            <person name="Kodira C."/>
            <person name="Kretschmer M."/>
            <person name="Lappartient A."/>
            <person name="Leroch M."/>
            <person name="Levis C."/>
            <person name="Mauceli E."/>
            <person name="Neuveglise C."/>
            <person name="Oeser B."/>
            <person name="Pearson M."/>
            <person name="Poulain J."/>
            <person name="Poussereau N."/>
            <person name="Quesneville H."/>
            <person name="Rascle C."/>
            <person name="Schumacher J."/>
            <person name="Segurens B."/>
            <person name="Sexton A."/>
            <person name="Silva E."/>
            <person name="Sirven C."/>
            <person name="Soanes D.M."/>
            <person name="Talbot N.J."/>
            <person name="Templeton M."/>
            <person name="Yandava C."/>
            <person name="Yarden O."/>
            <person name="Zeng Q."/>
            <person name="Rollins J.A."/>
            <person name="Lebrun M.H."/>
            <person name="Dickman M."/>
        </authorList>
    </citation>
    <scope>NUCLEOTIDE SEQUENCE [LARGE SCALE GENOMIC DNA]</scope>
    <source>
        <strain evidence="3">T4</strain>
    </source>
</reference>
<feature type="region of interest" description="Disordered" evidence="1">
    <location>
        <begin position="473"/>
        <end position="505"/>
    </location>
</feature>
<dbReference type="PANTHER" id="PTHR40625">
    <property type="entry name" value="GTP-BINDING PROTEIN ESDC-RELATED"/>
    <property type="match status" value="1"/>
</dbReference>
<dbReference type="InParanoid" id="G2YGR3"/>
<dbReference type="STRING" id="999810.G2YGR3"/>
<protein>
    <submittedName>
        <fullName evidence="2">Uncharacterized protein</fullName>
    </submittedName>
</protein>
<dbReference type="eggNOG" id="ENOG502SGBF">
    <property type="taxonomic scope" value="Eukaryota"/>
</dbReference>
<feature type="compositionally biased region" description="Low complexity" evidence="1">
    <location>
        <begin position="602"/>
        <end position="615"/>
    </location>
</feature>
<evidence type="ECO:0000313" key="3">
    <source>
        <dbReference type="Proteomes" id="UP000008177"/>
    </source>
</evidence>